<evidence type="ECO:0000256" key="1">
    <source>
        <dbReference type="SAM" id="Phobius"/>
    </source>
</evidence>
<dbReference type="AlphaFoldDB" id="A0A6N7W3W4"/>
<organism evidence="3 4">
    <name type="scientific">Scrofimicrobium canadense</name>
    <dbReference type="NCBI Taxonomy" id="2652290"/>
    <lineage>
        <taxon>Bacteria</taxon>
        <taxon>Bacillati</taxon>
        <taxon>Actinomycetota</taxon>
        <taxon>Actinomycetes</taxon>
        <taxon>Actinomycetales</taxon>
        <taxon>Actinomycetaceae</taxon>
        <taxon>Scrofimicrobium</taxon>
    </lineage>
</organism>
<reference evidence="3 4" key="1">
    <citation type="submission" date="2019-08" db="EMBL/GenBank/DDBJ databases">
        <title>In-depth cultivation of the pig gut microbiome towards novel bacterial diversity and tailored functional studies.</title>
        <authorList>
            <person name="Wylensek D."/>
            <person name="Hitch T.C.A."/>
            <person name="Clavel T."/>
        </authorList>
    </citation>
    <scope>NUCLEOTIDE SEQUENCE [LARGE SCALE GENOMIC DNA]</scope>
    <source>
        <strain evidence="3 4">WB03_NA08</strain>
    </source>
</reference>
<evidence type="ECO:0000313" key="4">
    <source>
        <dbReference type="Proteomes" id="UP000470875"/>
    </source>
</evidence>
<feature type="transmembrane region" description="Helical" evidence="1">
    <location>
        <begin position="69"/>
        <end position="89"/>
    </location>
</feature>
<proteinExistence type="predicted"/>
<keyword evidence="1" id="KW-0812">Transmembrane</keyword>
<feature type="transmembrane region" description="Helical" evidence="1">
    <location>
        <begin position="312"/>
        <end position="332"/>
    </location>
</feature>
<dbReference type="RefSeq" id="WP_154544129.1">
    <property type="nucleotide sequence ID" value="NZ_VULO01000005.1"/>
</dbReference>
<feature type="transmembrane region" description="Helical" evidence="1">
    <location>
        <begin position="95"/>
        <end position="115"/>
    </location>
</feature>
<dbReference type="EMBL" id="VULO01000005">
    <property type="protein sequence ID" value="MSS84091.1"/>
    <property type="molecule type" value="Genomic_DNA"/>
</dbReference>
<feature type="transmembrane region" description="Helical" evidence="1">
    <location>
        <begin position="162"/>
        <end position="187"/>
    </location>
</feature>
<feature type="transmembrane region" description="Helical" evidence="1">
    <location>
        <begin position="122"/>
        <end position="142"/>
    </location>
</feature>
<accession>A0A6N7W3W4</accession>
<evidence type="ECO:0000313" key="3">
    <source>
        <dbReference type="EMBL" id="MSS84091.1"/>
    </source>
</evidence>
<keyword evidence="1" id="KW-0472">Membrane</keyword>
<feature type="transmembrane region" description="Helical" evidence="1">
    <location>
        <begin position="344"/>
        <end position="361"/>
    </location>
</feature>
<keyword evidence="4" id="KW-1185">Reference proteome</keyword>
<keyword evidence="1" id="KW-1133">Transmembrane helix</keyword>
<feature type="transmembrane region" description="Helical" evidence="1">
    <location>
        <begin position="7"/>
        <end position="29"/>
    </location>
</feature>
<name>A0A6N7W3W4_9ACTO</name>
<dbReference type="Proteomes" id="UP000470875">
    <property type="component" value="Unassembled WGS sequence"/>
</dbReference>
<dbReference type="Pfam" id="PF07786">
    <property type="entry name" value="HGSNAT_cat"/>
    <property type="match status" value="1"/>
</dbReference>
<feature type="transmembrane region" description="Helical" evidence="1">
    <location>
        <begin position="279"/>
        <end position="300"/>
    </location>
</feature>
<evidence type="ECO:0000259" key="2">
    <source>
        <dbReference type="Pfam" id="PF07786"/>
    </source>
</evidence>
<feature type="transmembrane region" description="Helical" evidence="1">
    <location>
        <begin position="41"/>
        <end position="62"/>
    </location>
</feature>
<comment type="caution">
    <text evidence="3">The sequence shown here is derived from an EMBL/GenBank/DDBJ whole genome shotgun (WGS) entry which is preliminary data.</text>
</comment>
<feature type="domain" description="Heparan-alpha-glucosaminide N-acetyltransferase catalytic" evidence="2">
    <location>
        <begin position="8"/>
        <end position="191"/>
    </location>
</feature>
<feature type="transmembrane region" description="Helical" evidence="1">
    <location>
        <begin position="199"/>
        <end position="217"/>
    </location>
</feature>
<sequence length="398" mass="42273">MTTSVKARIIGIDLARFLAIVGMMAAHLLVPMGNAPAWVEIVSSGFPSSLFAVLGGFGVVFASRKQQGFSASVGIFVRGIVVVFIGWLMELLPDHNIAVVLVYFGTAIAVSAFIVNLPSWGLVLIAAILSLGGAQFNAWYRIEVYDAMPGLLDYGHFFESVFITGTYPVLTWIVYMLIGIIMARWMLAMRSGGKLTQAATWMLVGGAIVSSAASIFGEAYVRMSFAPTVAHLTGESTAMIRDYVYQSSYGAPIDAGFAAWMLPTPHSGTLIDIAHTGGAAIAIIGACLLATASLTTVPWLIKPVLSAGAAPLTIYVLHVAMTAFMYVGLNAFDLSSPPGYVQWAFWWQLVVVLAVGGLLAATRQRGPLELLVSNVSKAAAGAMTPGQSQVLDTDLQRQ</sequence>
<gene>
    <name evidence="3" type="ORF">FYJ24_04780</name>
</gene>
<dbReference type="InterPro" id="IPR012429">
    <property type="entry name" value="HGSNAT_cat"/>
</dbReference>
<protein>
    <recommendedName>
        <fullName evidence="2">Heparan-alpha-glucosaminide N-acetyltransferase catalytic domain-containing protein</fullName>
    </recommendedName>
</protein>